<dbReference type="OrthoDB" id="5816932at2"/>
<keyword evidence="4" id="KW-0804">Transcription</keyword>
<evidence type="ECO:0000259" key="6">
    <source>
        <dbReference type="PROSITE" id="PS50977"/>
    </source>
</evidence>
<keyword evidence="2" id="KW-0805">Transcription regulation</keyword>
<organism evidence="7 8">
    <name type="scientific">Methylovorus glucosotrophus (strain SIP3-4)</name>
    <dbReference type="NCBI Taxonomy" id="582744"/>
    <lineage>
        <taxon>Bacteria</taxon>
        <taxon>Pseudomonadati</taxon>
        <taxon>Pseudomonadota</taxon>
        <taxon>Betaproteobacteria</taxon>
        <taxon>Nitrosomonadales</taxon>
        <taxon>Methylophilaceae</taxon>
        <taxon>Methylovorus</taxon>
    </lineage>
</organism>
<dbReference type="AlphaFoldDB" id="C6XEG8"/>
<dbReference type="PANTHER" id="PTHR43479">
    <property type="entry name" value="ACREF/ENVCD OPERON REPRESSOR-RELATED"/>
    <property type="match status" value="1"/>
</dbReference>
<evidence type="ECO:0000256" key="1">
    <source>
        <dbReference type="ARBA" id="ARBA00022491"/>
    </source>
</evidence>
<sequence length="211" mass="24587">MVRKTKEDAAITRQRIIDAAREVFLVRGVSRTSMEQIAAQAGLTRGAIYWHFDSKTEILLALRERVFLPLIDRMDDTLLKAAEGAEDPLLNIERFLTETIQVLNDSSETRQTYEIMMIKCEYVDEFAEVLQQIANNCSNISRNIERAYQRAQELDLLDTSCTPEEYAMDTYLFFSGLLHMWIKDPEGSERRQQTTDFIRMHVKLRRKNKNA</sequence>
<dbReference type="InterPro" id="IPR050624">
    <property type="entry name" value="HTH-type_Tx_Regulator"/>
</dbReference>
<gene>
    <name evidence="7" type="ordered locus">Msip34_1698</name>
</gene>
<dbReference type="Pfam" id="PF08361">
    <property type="entry name" value="TetR_C_2"/>
    <property type="match status" value="1"/>
</dbReference>
<dbReference type="InterPro" id="IPR001647">
    <property type="entry name" value="HTH_TetR"/>
</dbReference>
<dbReference type="InterPro" id="IPR023772">
    <property type="entry name" value="DNA-bd_HTH_TetR-type_CS"/>
</dbReference>
<evidence type="ECO:0000256" key="5">
    <source>
        <dbReference type="PROSITE-ProRule" id="PRU00335"/>
    </source>
</evidence>
<evidence type="ECO:0000313" key="7">
    <source>
        <dbReference type="EMBL" id="ACT50943.1"/>
    </source>
</evidence>
<dbReference type="PANTHER" id="PTHR43479:SF11">
    <property type="entry name" value="ACREF_ENVCD OPERON REPRESSOR-RELATED"/>
    <property type="match status" value="1"/>
</dbReference>
<keyword evidence="3 5" id="KW-0238">DNA-binding</keyword>
<name>C6XEG8_METGS</name>
<dbReference type="STRING" id="582744.Msip34_1698"/>
<dbReference type="PROSITE" id="PS50977">
    <property type="entry name" value="HTH_TETR_2"/>
    <property type="match status" value="1"/>
</dbReference>
<protein>
    <submittedName>
        <fullName evidence="7">Transcriptional regulator, TetR family</fullName>
    </submittedName>
</protein>
<dbReference type="Pfam" id="PF00440">
    <property type="entry name" value="TetR_N"/>
    <property type="match status" value="1"/>
</dbReference>
<dbReference type="InterPro" id="IPR036271">
    <property type="entry name" value="Tet_transcr_reg_TetR-rel_C_sf"/>
</dbReference>
<dbReference type="EMBL" id="CP001674">
    <property type="protein sequence ID" value="ACT50943.1"/>
    <property type="molecule type" value="Genomic_DNA"/>
</dbReference>
<dbReference type="RefSeq" id="WP_015830351.1">
    <property type="nucleotide sequence ID" value="NC_012969.1"/>
</dbReference>
<reference evidence="7 8" key="2">
    <citation type="journal article" date="2011" name="J. Bacteriol.">
        <title>Genomes of three methylotrophs from a single niche uncover genetic and metabolic divergence of Methylophilaceae.</title>
        <authorList>
            <person name="Lapidus A."/>
            <person name="Clum A."/>
            <person name="Labutti K."/>
            <person name="Kaluzhnaya M.G."/>
            <person name="Lim S."/>
            <person name="Beck D.A."/>
            <person name="Glavina Del Rio T."/>
            <person name="Nolan M."/>
            <person name="Mavromatis K."/>
            <person name="Huntemann M."/>
            <person name="Lucas S."/>
            <person name="Lidstrom M.E."/>
            <person name="Ivanova N."/>
            <person name="Chistoserdova L."/>
        </authorList>
    </citation>
    <scope>NUCLEOTIDE SEQUENCE [LARGE SCALE GENOMIC DNA]</scope>
    <source>
        <strain evidence="7 8">SIP3-4</strain>
    </source>
</reference>
<evidence type="ECO:0000256" key="4">
    <source>
        <dbReference type="ARBA" id="ARBA00023163"/>
    </source>
</evidence>
<dbReference type="KEGG" id="mei:Msip34_1698"/>
<evidence type="ECO:0000256" key="3">
    <source>
        <dbReference type="ARBA" id="ARBA00023125"/>
    </source>
</evidence>
<dbReference type="PROSITE" id="PS01081">
    <property type="entry name" value="HTH_TETR_1"/>
    <property type="match status" value="1"/>
</dbReference>
<dbReference type="InterPro" id="IPR013572">
    <property type="entry name" value="Tscrpt_reg_MAATS_C"/>
</dbReference>
<evidence type="ECO:0000313" key="8">
    <source>
        <dbReference type="Proteomes" id="UP000002743"/>
    </source>
</evidence>
<dbReference type="HOGENOM" id="CLU_069356_12_3_4"/>
<evidence type="ECO:0000256" key="2">
    <source>
        <dbReference type="ARBA" id="ARBA00023015"/>
    </source>
</evidence>
<feature type="domain" description="HTH tetR-type" evidence="6">
    <location>
        <begin position="10"/>
        <end position="70"/>
    </location>
</feature>
<dbReference type="PRINTS" id="PR00455">
    <property type="entry name" value="HTHTETR"/>
</dbReference>
<dbReference type="GO" id="GO:0003677">
    <property type="term" value="F:DNA binding"/>
    <property type="evidence" value="ECO:0007669"/>
    <property type="project" value="UniProtKB-UniRule"/>
</dbReference>
<dbReference type="Proteomes" id="UP000002743">
    <property type="component" value="Chromosome"/>
</dbReference>
<keyword evidence="1" id="KW-0678">Repressor</keyword>
<dbReference type="Gene3D" id="1.10.357.10">
    <property type="entry name" value="Tetracycline Repressor, domain 2"/>
    <property type="match status" value="1"/>
</dbReference>
<dbReference type="SUPFAM" id="SSF46689">
    <property type="entry name" value="Homeodomain-like"/>
    <property type="match status" value="1"/>
</dbReference>
<proteinExistence type="predicted"/>
<reference evidence="8" key="1">
    <citation type="submission" date="2009-07" db="EMBL/GenBank/DDBJ databases">
        <title>Complete sequence of chromosome of Methylovorus sp. SIP3-4.</title>
        <authorList>
            <person name="Lucas S."/>
            <person name="Copeland A."/>
            <person name="Lapidus A."/>
            <person name="Glavina del Rio T."/>
            <person name="Tice H."/>
            <person name="Bruce D."/>
            <person name="Goodwin L."/>
            <person name="Pitluck S."/>
            <person name="Clum A."/>
            <person name="Larimer F."/>
            <person name="Land M."/>
            <person name="Hauser L."/>
            <person name="Kyrpides N."/>
            <person name="Mikhailova N."/>
            <person name="Kayluzhnaya M."/>
            <person name="Chistoserdova L."/>
        </authorList>
    </citation>
    <scope>NUCLEOTIDE SEQUENCE [LARGE SCALE GENOMIC DNA]</scope>
    <source>
        <strain evidence="8">SIP3-4</strain>
    </source>
</reference>
<dbReference type="InterPro" id="IPR009057">
    <property type="entry name" value="Homeodomain-like_sf"/>
</dbReference>
<feature type="DNA-binding region" description="H-T-H motif" evidence="5">
    <location>
        <begin position="33"/>
        <end position="52"/>
    </location>
</feature>
<dbReference type="SUPFAM" id="SSF48498">
    <property type="entry name" value="Tetracyclin repressor-like, C-terminal domain"/>
    <property type="match status" value="1"/>
</dbReference>
<dbReference type="eggNOG" id="COG1309">
    <property type="taxonomic scope" value="Bacteria"/>
</dbReference>
<accession>C6XEG8</accession>
<keyword evidence="8" id="KW-1185">Reference proteome</keyword>